<evidence type="ECO:0000313" key="4">
    <source>
        <dbReference type="EMBL" id="KAK3955160.1"/>
    </source>
</evidence>
<evidence type="ECO:0000313" key="5">
    <source>
        <dbReference type="Proteomes" id="UP001303222"/>
    </source>
</evidence>
<proteinExistence type="predicted"/>
<keyword evidence="1" id="KW-0175">Coiled coil</keyword>
<evidence type="ECO:0000256" key="3">
    <source>
        <dbReference type="SAM" id="Phobius"/>
    </source>
</evidence>
<evidence type="ECO:0000256" key="2">
    <source>
        <dbReference type="SAM" id="MobiDB-lite"/>
    </source>
</evidence>
<keyword evidence="3" id="KW-0472">Membrane</keyword>
<comment type="caution">
    <text evidence="4">The sequence shown here is derived from an EMBL/GenBank/DDBJ whole genome shotgun (WGS) entry which is preliminary data.</text>
</comment>
<keyword evidence="3" id="KW-0812">Transmembrane</keyword>
<gene>
    <name evidence="4" type="ORF">QBC32DRAFT_253968</name>
</gene>
<keyword evidence="3" id="KW-1133">Transmembrane helix</keyword>
<sequence>MNYENYSEHSTLTALLLTLLTIFYKAAFHAITKVDSILLPLWTLMVITIDSIIVSEKLSTFGFRPALRYSNAIGNTLRAIATRISPLSQTQQDKQNYTAESLEYLENGLNFLNEFLLEVRAQFFNTATNTFAATSTTSFNDKNTSSTPVVGHTPVRPQACSPDDNFGTPDFEGPNFETMSVLSDFYPSDDDIDWLSDTVVASPATRARNDRRAARAAARRRASDLALVEASGLSEAEERSARLREADAYLKWKREYDDSVRERLAERAVEHEKEKKRLAALEAHLKRQREVRMAPRGPRLIRDPISGRIFTN</sequence>
<feature type="region of interest" description="Disordered" evidence="2">
    <location>
        <begin position="142"/>
        <end position="164"/>
    </location>
</feature>
<dbReference type="EMBL" id="MU859080">
    <property type="protein sequence ID" value="KAK3955160.1"/>
    <property type="molecule type" value="Genomic_DNA"/>
</dbReference>
<dbReference type="AlphaFoldDB" id="A0AAN6SIR2"/>
<reference evidence="4" key="2">
    <citation type="submission" date="2023-06" db="EMBL/GenBank/DDBJ databases">
        <authorList>
            <consortium name="Lawrence Berkeley National Laboratory"/>
            <person name="Mondo S.J."/>
            <person name="Hensen N."/>
            <person name="Bonometti L."/>
            <person name="Westerberg I."/>
            <person name="Brannstrom I.O."/>
            <person name="Guillou S."/>
            <person name="Cros-Aarteil S."/>
            <person name="Calhoun S."/>
            <person name="Haridas S."/>
            <person name="Kuo A."/>
            <person name="Pangilinan J."/>
            <person name="Riley R."/>
            <person name="Labutti K."/>
            <person name="Andreopoulos B."/>
            <person name="Lipzen A."/>
            <person name="Chen C."/>
            <person name="Yanf M."/>
            <person name="Daum C."/>
            <person name="Ng V."/>
            <person name="Clum A."/>
            <person name="Steindorff A."/>
            <person name="Ohm R."/>
            <person name="Martin F."/>
            <person name="Silar P."/>
            <person name="Natvig D."/>
            <person name="Lalanne C."/>
            <person name="Gautier V."/>
            <person name="Ament-Velasquez S.L."/>
            <person name="Kruys A."/>
            <person name="Hutchinson M.I."/>
            <person name="Powell A.J."/>
            <person name="Barry K."/>
            <person name="Miller A.N."/>
            <person name="Grigoriev I.V."/>
            <person name="Debuchy R."/>
            <person name="Gladieux P."/>
            <person name="Thoren M.H."/>
            <person name="Johannesson H."/>
        </authorList>
    </citation>
    <scope>NUCLEOTIDE SEQUENCE</scope>
    <source>
        <strain evidence="4">CBS 626.80</strain>
    </source>
</reference>
<organism evidence="4 5">
    <name type="scientific">Pseudoneurospora amorphoporcata</name>
    <dbReference type="NCBI Taxonomy" id="241081"/>
    <lineage>
        <taxon>Eukaryota</taxon>
        <taxon>Fungi</taxon>
        <taxon>Dikarya</taxon>
        <taxon>Ascomycota</taxon>
        <taxon>Pezizomycotina</taxon>
        <taxon>Sordariomycetes</taxon>
        <taxon>Sordariomycetidae</taxon>
        <taxon>Sordariales</taxon>
        <taxon>Sordariaceae</taxon>
        <taxon>Pseudoneurospora</taxon>
    </lineage>
</organism>
<protein>
    <submittedName>
        <fullName evidence="4">Uncharacterized protein</fullName>
    </submittedName>
</protein>
<evidence type="ECO:0000256" key="1">
    <source>
        <dbReference type="SAM" id="Coils"/>
    </source>
</evidence>
<reference evidence="4" key="1">
    <citation type="journal article" date="2023" name="Mol. Phylogenet. Evol.">
        <title>Genome-scale phylogeny and comparative genomics of the fungal order Sordariales.</title>
        <authorList>
            <person name="Hensen N."/>
            <person name="Bonometti L."/>
            <person name="Westerberg I."/>
            <person name="Brannstrom I.O."/>
            <person name="Guillou S."/>
            <person name="Cros-Aarteil S."/>
            <person name="Calhoun S."/>
            <person name="Haridas S."/>
            <person name="Kuo A."/>
            <person name="Mondo S."/>
            <person name="Pangilinan J."/>
            <person name="Riley R."/>
            <person name="LaButti K."/>
            <person name="Andreopoulos B."/>
            <person name="Lipzen A."/>
            <person name="Chen C."/>
            <person name="Yan M."/>
            <person name="Daum C."/>
            <person name="Ng V."/>
            <person name="Clum A."/>
            <person name="Steindorff A."/>
            <person name="Ohm R.A."/>
            <person name="Martin F."/>
            <person name="Silar P."/>
            <person name="Natvig D.O."/>
            <person name="Lalanne C."/>
            <person name="Gautier V."/>
            <person name="Ament-Velasquez S.L."/>
            <person name="Kruys A."/>
            <person name="Hutchinson M.I."/>
            <person name="Powell A.J."/>
            <person name="Barry K."/>
            <person name="Miller A.N."/>
            <person name="Grigoriev I.V."/>
            <person name="Debuchy R."/>
            <person name="Gladieux P."/>
            <person name="Hiltunen Thoren M."/>
            <person name="Johannesson H."/>
        </authorList>
    </citation>
    <scope>NUCLEOTIDE SEQUENCE</scope>
    <source>
        <strain evidence="4">CBS 626.80</strain>
    </source>
</reference>
<feature type="transmembrane region" description="Helical" evidence="3">
    <location>
        <begin position="37"/>
        <end position="54"/>
    </location>
</feature>
<keyword evidence="5" id="KW-1185">Reference proteome</keyword>
<feature type="transmembrane region" description="Helical" evidence="3">
    <location>
        <begin position="12"/>
        <end position="31"/>
    </location>
</feature>
<accession>A0AAN6SIR2</accession>
<name>A0AAN6SIR2_9PEZI</name>
<feature type="coiled-coil region" evidence="1">
    <location>
        <begin position="261"/>
        <end position="291"/>
    </location>
</feature>
<dbReference type="Proteomes" id="UP001303222">
    <property type="component" value="Unassembled WGS sequence"/>
</dbReference>